<proteinExistence type="inferred from homology"/>
<keyword evidence="4" id="KW-0808">Transferase</keyword>
<comment type="catalytic activity">
    <reaction evidence="9">
        <text>5-amino-6-(D-ribitylamino)uracil + L-tyrosine + S-adenosyl-L-methionine = 5-amino-5-(4-hydroxybenzyl)-6-(D-ribitylimino)-5,6-dihydrouracil + 2-iminoacetate + 5'-deoxyadenosine + L-methionine + H(+)</text>
        <dbReference type="Rhea" id="RHEA:55200"/>
        <dbReference type="ChEBI" id="CHEBI:15378"/>
        <dbReference type="ChEBI" id="CHEBI:15934"/>
        <dbReference type="ChEBI" id="CHEBI:17319"/>
        <dbReference type="ChEBI" id="CHEBI:57844"/>
        <dbReference type="ChEBI" id="CHEBI:58315"/>
        <dbReference type="ChEBI" id="CHEBI:59789"/>
        <dbReference type="ChEBI" id="CHEBI:77846"/>
        <dbReference type="ChEBI" id="CHEBI:85936"/>
        <dbReference type="EC" id="2.5.1.147"/>
    </reaction>
</comment>
<keyword evidence="5 10" id="KW-0949">S-adenosyl-L-methionine</keyword>
<dbReference type="SMART" id="SM00729">
    <property type="entry name" value="Elp3"/>
    <property type="match status" value="1"/>
</dbReference>
<feature type="domain" description="Radical SAM core" evidence="12">
    <location>
        <begin position="16"/>
        <end position="247"/>
    </location>
</feature>
<dbReference type="InterPro" id="IPR058240">
    <property type="entry name" value="rSAM_sf"/>
</dbReference>
<dbReference type="SFLD" id="SFLDS00029">
    <property type="entry name" value="Radical_SAM"/>
    <property type="match status" value="1"/>
</dbReference>
<evidence type="ECO:0000256" key="11">
    <source>
        <dbReference type="PIRSR" id="PIRSR004762-2"/>
    </source>
</evidence>
<dbReference type="CDD" id="cd01335">
    <property type="entry name" value="Radical_SAM"/>
    <property type="match status" value="1"/>
</dbReference>
<dbReference type="GO" id="GO:0141093">
    <property type="term" value="F:5-amino-6-(D-ribitylamino)uracil--L-tyrosine 4-hydroxyphenyl transferase activity"/>
    <property type="evidence" value="ECO:0007669"/>
    <property type="project" value="UniProtKB-EC"/>
</dbReference>
<dbReference type="PROSITE" id="PS51918">
    <property type="entry name" value="RADICAL_SAM"/>
    <property type="match status" value="1"/>
</dbReference>
<dbReference type="InterPro" id="IPR034405">
    <property type="entry name" value="F420"/>
</dbReference>
<evidence type="ECO:0000313" key="14">
    <source>
        <dbReference type="Proteomes" id="UP000178526"/>
    </source>
</evidence>
<evidence type="ECO:0000256" key="7">
    <source>
        <dbReference type="ARBA" id="ARBA00023004"/>
    </source>
</evidence>
<dbReference type="Proteomes" id="UP000178526">
    <property type="component" value="Unassembled WGS sequence"/>
</dbReference>
<evidence type="ECO:0000256" key="10">
    <source>
        <dbReference type="PIRSR" id="PIRSR004762-1"/>
    </source>
</evidence>
<evidence type="ECO:0000256" key="2">
    <source>
        <dbReference type="ARBA" id="ARBA00012289"/>
    </source>
</evidence>
<dbReference type="Gene3D" id="3.20.20.70">
    <property type="entry name" value="Aldolase class I"/>
    <property type="match status" value="1"/>
</dbReference>
<comment type="caution">
    <text evidence="13">The sequence shown here is derived from an EMBL/GenBank/DDBJ whole genome shotgun (WGS) entry which is preliminary data.</text>
</comment>
<dbReference type="SFLD" id="SFLDF00343">
    <property type="entry name" value="aminofutalosine_synthase_(mqnE"/>
    <property type="match status" value="1"/>
</dbReference>
<evidence type="ECO:0000256" key="3">
    <source>
        <dbReference type="ARBA" id="ARBA00022485"/>
    </source>
</evidence>
<dbReference type="PANTHER" id="PTHR43076">
    <property type="entry name" value="FO SYNTHASE (COFH)"/>
    <property type="match status" value="1"/>
</dbReference>
<dbReference type="EC" id="2.5.1.147" evidence="2"/>
<gene>
    <name evidence="13" type="ORF">A2042_04650</name>
</gene>
<dbReference type="InterPro" id="IPR020050">
    <property type="entry name" value="FO_synthase_su2"/>
</dbReference>
<dbReference type="InterPro" id="IPR006638">
    <property type="entry name" value="Elp3/MiaA/NifB-like_rSAM"/>
</dbReference>
<feature type="non-terminal residue" evidence="13">
    <location>
        <position position="1"/>
    </location>
</feature>
<protein>
    <recommendedName>
        <fullName evidence="2">5-amino-6-(D-ribitylamino)uracil--L-tyrosine 4-hydroxyphenyl transferase</fullName>
        <ecNumber evidence="2">2.5.1.147</ecNumber>
    </recommendedName>
</protein>
<feature type="binding site" evidence="11">
    <location>
        <position position="36"/>
    </location>
    <ligand>
        <name>S-adenosyl-L-methionine</name>
        <dbReference type="ChEBI" id="CHEBI:59789"/>
    </ligand>
</feature>
<evidence type="ECO:0000256" key="5">
    <source>
        <dbReference type="ARBA" id="ARBA00022691"/>
    </source>
</evidence>
<evidence type="ECO:0000313" key="13">
    <source>
        <dbReference type="EMBL" id="OGL42442.1"/>
    </source>
</evidence>
<dbReference type="GO" id="GO:0046872">
    <property type="term" value="F:metal ion binding"/>
    <property type="evidence" value="ECO:0007669"/>
    <property type="project" value="UniProtKB-KW"/>
</dbReference>
<feature type="binding site" evidence="11">
    <location>
        <position position="139"/>
    </location>
    <ligand>
        <name>S-adenosyl-L-methionine</name>
        <dbReference type="ChEBI" id="CHEBI:59789"/>
    </ligand>
</feature>
<dbReference type="InterPro" id="IPR019940">
    <property type="entry name" value="CofH_family"/>
</dbReference>
<evidence type="ECO:0000256" key="1">
    <source>
        <dbReference type="ARBA" id="ARBA00004712"/>
    </source>
</evidence>
<feature type="binding site" evidence="10">
    <location>
        <position position="37"/>
    </location>
    <ligand>
        <name>[4Fe-4S] cluster</name>
        <dbReference type="ChEBI" id="CHEBI:49883"/>
        <note>4Fe-4S-S-AdoMet</note>
    </ligand>
</feature>
<dbReference type="AlphaFoldDB" id="A0A1F7RLL1"/>
<comment type="cofactor">
    <cofactor evidence="10">
        <name>[4Fe-4S] cluster</name>
        <dbReference type="ChEBI" id="CHEBI:49883"/>
    </cofactor>
    <text evidence="10">Binds 1 [4Fe-4S] cluster. The cluster is coordinated with 3 cysteines and an exchangeable S-adenosyl-L-methionine.</text>
</comment>
<dbReference type="SFLD" id="SFLDG01388">
    <property type="entry name" value="7_8-didemethyl-8-hydroxy-5-dea"/>
    <property type="match status" value="1"/>
</dbReference>
<dbReference type="NCBIfam" id="NF005609">
    <property type="entry name" value="PRK07360.1"/>
    <property type="match status" value="1"/>
</dbReference>
<name>A0A1F7RLL1_9BACT</name>
<dbReference type="PANTHER" id="PTHR43076:SF1">
    <property type="entry name" value="LIPOYL SYNTHASE 2"/>
    <property type="match status" value="1"/>
</dbReference>
<dbReference type="EMBL" id="MGDB01000047">
    <property type="protein sequence ID" value="OGL42442.1"/>
    <property type="molecule type" value="Genomic_DNA"/>
</dbReference>
<dbReference type="InterPro" id="IPR013785">
    <property type="entry name" value="Aldolase_TIM"/>
</dbReference>
<comment type="pathway">
    <text evidence="1">Cofactor biosynthesis; coenzyme F0 biosynthesis.</text>
</comment>
<evidence type="ECO:0000256" key="9">
    <source>
        <dbReference type="ARBA" id="ARBA00048468"/>
    </source>
</evidence>
<dbReference type="UniPathway" id="UPA00072"/>
<dbReference type="SFLD" id="SFLDG01389">
    <property type="entry name" value="menaquinone_synthsis_involved"/>
    <property type="match status" value="1"/>
</dbReference>
<reference evidence="13 14" key="1">
    <citation type="journal article" date="2016" name="Nat. Commun.">
        <title>Thousands of microbial genomes shed light on interconnected biogeochemical processes in an aquifer system.</title>
        <authorList>
            <person name="Anantharaman K."/>
            <person name="Brown C.T."/>
            <person name="Hug L.A."/>
            <person name="Sharon I."/>
            <person name="Castelle C.J."/>
            <person name="Probst A.J."/>
            <person name="Thomas B.C."/>
            <person name="Singh A."/>
            <person name="Wilkins M.J."/>
            <person name="Karaoz U."/>
            <person name="Brodie E.L."/>
            <person name="Williams K.H."/>
            <person name="Hubbard S.S."/>
            <person name="Banfield J.F."/>
        </authorList>
    </citation>
    <scope>NUCLEOTIDE SEQUENCE [LARGE SCALE GENOMIC DNA]</scope>
</reference>
<keyword evidence="6" id="KW-0479">Metal-binding</keyword>
<organism evidence="13 14">
    <name type="scientific">Candidatus Schekmanbacteria bacterium GWA2_38_11</name>
    <dbReference type="NCBI Taxonomy" id="1817876"/>
    <lineage>
        <taxon>Bacteria</taxon>
        <taxon>Candidatus Schekmaniibacteriota</taxon>
    </lineage>
</organism>
<dbReference type="SUPFAM" id="SSF102114">
    <property type="entry name" value="Radical SAM enzymes"/>
    <property type="match status" value="1"/>
</dbReference>
<dbReference type="GO" id="GO:0051539">
    <property type="term" value="F:4 iron, 4 sulfur cluster binding"/>
    <property type="evidence" value="ECO:0007669"/>
    <property type="project" value="UniProtKB-KW"/>
</dbReference>
<evidence type="ECO:0000256" key="6">
    <source>
        <dbReference type="ARBA" id="ARBA00022723"/>
    </source>
</evidence>
<dbReference type="SFLD" id="SFLDG01064">
    <property type="entry name" value="F420__menaquinone_cofactor_bio"/>
    <property type="match status" value="1"/>
</dbReference>
<sequence>FSAADKMRKELVGDIVTYVKNRNVNFTNICRNRCEFCAYRRDSDDTDSFFMEIDEILGKLAEEEITEVCIQGGLNPSVKLKFYGDLLKTIKLKYPNIHIHGFSPMEVKFMSEISGLCIEDVLRFLKNSGLDSMPGTAAEILVDEIREKICQEKLKTDEWVKVIKTAHKSGIPTTATIMFGHIEKNLHRAKHLEVLRKIQEETGGFTEFVPLPFIPFNTRLAVNYKLEMIPILEIYKMYAISRIYFGKLIPNIQASWVKIGLEAAQKALSLGANDLSGTLGEERISQAAGSKFGKALTEKDLRRAILDAGKIPCQRDTLYNVYEKDSLAMNCRRILKEL</sequence>
<keyword evidence="3 10" id="KW-0004">4Fe-4S</keyword>
<dbReference type="PIRSF" id="PIRSF004762">
    <property type="entry name" value="CHP00423"/>
    <property type="match status" value="1"/>
</dbReference>
<evidence type="ECO:0000259" key="12">
    <source>
        <dbReference type="PROSITE" id="PS51918"/>
    </source>
</evidence>
<feature type="binding site" evidence="10">
    <location>
        <position position="30"/>
    </location>
    <ligand>
        <name>[4Fe-4S] cluster</name>
        <dbReference type="ChEBI" id="CHEBI:49883"/>
        <note>4Fe-4S-S-AdoMet</note>
    </ligand>
</feature>
<dbReference type="InterPro" id="IPR045567">
    <property type="entry name" value="CofH/MnqC-like_C"/>
</dbReference>
<keyword evidence="7 10" id="KW-0408">Iron</keyword>
<dbReference type="InterPro" id="IPR007197">
    <property type="entry name" value="rSAM"/>
</dbReference>
<evidence type="ECO:0000256" key="8">
    <source>
        <dbReference type="ARBA" id="ARBA00023014"/>
    </source>
</evidence>
<feature type="binding site" evidence="10">
    <location>
        <position position="34"/>
    </location>
    <ligand>
        <name>[4Fe-4S] cluster</name>
        <dbReference type="ChEBI" id="CHEBI:49883"/>
        <note>4Fe-4S-S-AdoMet</note>
    </ligand>
</feature>
<dbReference type="GO" id="GO:0044689">
    <property type="term" value="F:7,8-didemethyl-8-hydroxy-5-deazariboflavin synthase activity"/>
    <property type="evidence" value="ECO:0007669"/>
    <property type="project" value="TreeGrafter"/>
</dbReference>
<dbReference type="Pfam" id="PF19288">
    <property type="entry name" value="CofH_C"/>
    <property type="match status" value="1"/>
</dbReference>
<dbReference type="NCBIfam" id="TIGR03551">
    <property type="entry name" value="F420_cofH"/>
    <property type="match status" value="1"/>
</dbReference>
<accession>A0A1F7RLL1</accession>
<feature type="binding site" evidence="11">
    <location>
        <position position="255"/>
    </location>
    <ligand>
        <name>(3R)-3-methyl-D-ornithine</name>
        <dbReference type="ChEBI" id="CHEBI:64642"/>
    </ligand>
</feature>
<keyword evidence="8 10" id="KW-0411">Iron-sulfur</keyword>
<dbReference type="Pfam" id="PF04055">
    <property type="entry name" value="Radical_SAM"/>
    <property type="match status" value="1"/>
</dbReference>
<evidence type="ECO:0000256" key="4">
    <source>
        <dbReference type="ARBA" id="ARBA00022679"/>
    </source>
</evidence>
<dbReference type="HAMAP" id="MF_01612">
    <property type="entry name" value="FO_synth_sub2"/>
    <property type="match status" value="1"/>
</dbReference>
<dbReference type="NCBIfam" id="TIGR00423">
    <property type="entry name" value="CofH family radical SAM protein"/>
    <property type="match status" value="1"/>
</dbReference>
<feature type="binding site" evidence="11">
    <location>
        <position position="103"/>
    </location>
    <ligand>
        <name>(3R)-3-methyl-D-ornithine</name>
        <dbReference type="ChEBI" id="CHEBI:64642"/>
    </ligand>
</feature>